<keyword evidence="1" id="KW-0575">Peroxidase</keyword>
<dbReference type="Proteomes" id="UP000799755">
    <property type="component" value="Unassembled WGS sequence"/>
</dbReference>
<accession>A0ACB6R9U6</accession>
<proteinExistence type="predicted"/>
<gene>
    <name evidence="1" type="ORF">BDR25DRAFT_213680</name>
</gene>
<protein>
    <submittedName>
        <fullName evidence="1">Heme peroxidase</fullName>
    </submittedName>
</protein>
<keyword evidence="1" id="KW-0560">Oxidoreductase</keyword>
<evidence type="ECO:0000313" key="1">
    <source>
        <dbReference type="EMBL" id="KAF2475510.1"/>
    </source>
</evidence>
<name>A0ACB6R9U6_9PLEO</name>
<dbReference type="EMBL" id="MU003496">
    <property type="protein sequence ID" value="KAF2475510.1"/>
    <property type="molecule type" value="Genomic_DNA"/>
</dbReference>
<evidence type="ECO:0000313" key="2">
    <source>
        <dbReference type="Proteomes" id="UP000799755"/>
    </source>
</evidence>
<reference evidence="1" key="1">
    <citation type="journal article" date="2020" name="Stud. Mycol.">
        <title>101 Dothideomycetes genomes: a test case for predicting lifestyles and emergence of pathogens.</title>
        <authorList>
            <person name="Haridas S."/>
            <person name="Albert R."/>
            <person name="Binder M."/>
            <person name="Bloem J."/>
            <person name="Labutti K."/>
            <person name="Salamov A."/>
            <person name="Andreopoulos B."/>
            <person name="Baker S."/>
            <person name="Barry K."/>
            <person name="Bills G."/>
            <person name="Bluhm B."/>
            <person name="Cannon C."/>
            <person name="Castanera R."/>
            <person name="Culley D."/>
            <person name="Daum C."/>
            <person name="Ezra D."/>
            <person name="Gonzalez J."/>
            <person name="Henrissat B."/>
            <person name="Kuo A."/>
            <person name="Liang C."/>
            <person name="Lipzen A."/>
            <person name="Lutzoni F."/>
            <person name="Magnuson J."/>
            <person name="Mondo S."/>
            <person name="Nolan M."/>
            <person name="Ohm R."/>
            <person name="Pangilinan J."/>
            <person name="Park H.-J."/>
            <person name="Ramirez L."/>
            <person name="Alfaro M."/>
            <person name="Sun H."/>
            <person name="Tritt A."/>
            <person name="Yoshinaga Y."/>
            <person name="Zwiers L.-H."/>
            <person name="Turgeon B."/>
            <person name="Goodwin S."/>
            <person name="Spatafora J."/>
            <person name="Crous P."/>
            <person name="Grigoriev I."/>
        </authorList>
    </citation>
    <scope>NUCLEOTIDE SEQUENCE</scope>
    <source>
        <strain evidence="1">ATCC 200398</strain>
    </source>
</reference>
<keyword evidence="2" id="KW-1185">Reference proteome</keyword>
<sequence>MAPTTKPSSAPYDPSFTDKVLILVFKGVNWLIPWHKLPTYIGVANLDAYRKELRHKNLHDVYPGPDYQGKSGCPHMETTEYLSTRNSDGLYNALDRPKMGCLGMRFGRNVPREFTKKPTVEEMLTPNPRLVSRSLLARDTFKPATILNLLAAAWIQFQVHDWFMHNNSESENYNVPLPQGDNWSSSSMKIEATLADTPLDKKDQEAPAYANKNTHWWDGSQIYGNTEAKTKELRGNAKNGKLLVDVENMETFLPRDENGIPVTGFLANWWIGLEMMHTLFVLEHNAICDELTLHNPDWTSEQLFDTARLVNCALMAKIHTVEWTPAILAHPTLDVAMHAQWWGILGEKLYKMLGRVSSGEELSGIPGSGAEQHGAPYSLTEEFVSVYRLHSLIPDDIAFFTAETGAHKKTYSIADVAFENARKPMQDSKLKFEDLFYSFGINYPGAVTLNNTPHFLRDLHTPEGRHIDLATVDILRDRERGVPRYNQFRRLFHLKPATSFLNLAGGNKTVAEKLGKIYDDDIEKVDLLVGCLSEPLPKGFGFSDTAFRVFILMASRRLKSDRFIATEWNEDVYSKVGMKWVQDGGFKDILERHFPVLKAPLKGVKNPFAPWDKVGSSAEYKGKETNA</sequence>
<comment type="caution">
    <text evidence="1">The sequence shown here is derived from an EMBL/GenBank/DDBJ whole genome shotgun (WGS) entry which is preliminary data.</text>
</comment>
<organism evidence="1 2">
    <name type="scientific">Lindgomyces ingoldianus</name>
    <dbReference type="NCBI Taxonomy" id="673940"/>
    <lineage>
        <taxon>Eukaryota</taxon>
        <taxon>Fungi</taxon>
        <taxon>Dikarya</taxon>
        <taxon>Ascomycota</taxon>
        <taxon>Pezizomycotina</taxon>
        <taxon>Dothideomycetes</taxon>
        <taxon>Pleosporomycetidae</taxon>
        <taxon>Pleosporales</taxon>
        <taxon>Lindgomycetaceae</taxon>
        <taxon>Lindgomyces</taxon>
    </lineage>
</organism>